<reference evidence="9 10" key="1">
    <citation type="journal article" date="2016" name="Int. J. Syst. Evol. Microbiol.">
        <title>Pseudaminobacter manganicus sp. nov., isolated from sludge of a manganese mine.</title>
        <authorList>
            <person name="Li J."/>
            <person name="Huang J."/>
            <person name="Liao S."/>
            <person name="Wang G."/>
        </authorList>
    </citation>
    <scope>NUCLEOTIDE SEQUENCE [LARGE SCALE GENOMIC DNA]</scope>
    <source>
        <strain evidence="9 10">JH-7</strain>
    </source>
</reference>
<evidence type="ECO:0000256" key="5">
    <source>
        <dbReference type="ARBA" id="ARBA00022989"/>
    </source>
</evidence>
<dbReference type="InterPro" id="IPR020846">
    <property type="entry name" value="MFS_dom"/>
</dbReference>
<dbReference type="SUPFAM" id="SSF103473">
    <property type="entry name" value="MFS general substrate transporter"/>
    <property type="match status" value="1"/>
</dbReference>
<feature type="transmembrane region" description="Helical" evidence="7">
    <location>
        <begin position="293"/>
        <end position="322"/>
    </location>
</feature>
<dbReference type="PANTHER" id="PTHR23513:SF9">
    <property type="entry name" value="ENTEROBACTIN EXPORTER ENTS"/>
    <property type="match status" value="1"/>
</dbReference>
<evidence type="ECO:0000313" key="9">
    <source>
        <dbReference type="EMBL" id="OQM77128.1"/>
    </source>
</evidence>
<feature type="transmembrane region" description="Helical" evidence="7">
    <location>
        <begin position="56"/>
        <end position="78"/>
    </location>
</feature>
<dbReference type="Pfam" id="PF05977">
    <property type="entry name" value="MFS_3"/>
    <property type="match status" value="1"/>
</dbReference>
<dbReference type="PROSITE" id="PS50850">
    <property type="entry name" value="MFS"/>
    <property type="match status" value="1"/>
</dbReference>
<feature type="transmembrane region" description="Helical" evidence="7">
    <location>
        <begin position="177"/>
        <end position="197"/>
    </location>
</feature>
<keyword evidence="2" id="KW-0813">Transport</keyword>
<keyword evidence="4 7" id="KW-0812">Transmembrane</keyword>
<accession>A0A1V8RVD9</accession>
<organism evidence="9 10">
    <name type="scientific">Manganibacter manganicus</name>
    <dbReference type="NCBI Taxonomy" id="1873176"/>
    <lineage>
        <taxon>Bacteria</taxon>
        <taxon>Pseudomonadati</taxon>
        <taxon>Pseudomonadota</taxon>
        <taxon>Alphaproteobacteria</taxon>
        <taxon>Hyphomicrobiales</taxon>
        <taxon>Phyllobacteriaceae</taxon>
        <taxon>Manganibacter</taxon>
    </lineage>
</organism>
<evidence type="ECO:0000256" key="4">
    <source>
        <dbReference type="ARBA" id="ARBA00022692"/>
    </source>
</evidence>
<keyword evidence="3" id="KW-1003">Cell membrane</keyword>
<keyword evidence="6 7" id="KW-0472">Membrane</keyword>
<feature type="transmembrane region" description="Helical" evidence="7">
    <location>
        <begin position="225"/>
        <end position="250"/>
    </location>
</feature>
<feature type="transmembrane region" description="Helical" evidence="7">
    <location>
        <begin position="112"/>
        <end position="137"/>
    </location>
</feature>
<gene>
    <name evidence="9" type="ORF">BFN67_10060</name>
</gene>
<evidence type="ECO:0000256" key="6">
    <source>
        <dbReference type="ARBA" id="ARBA00023136"/>
    </source>
</evidence>
<evidence type="ECO:0000259" key="8">
    <source>
        <dbReference type="PROSITE" id="PS50850"/>
    </source>
</evidence>
<dbReference type="RefSeq" id="WP_080917958.1">
    <property type="nucleotide sequence ID" value="NZ_MDET01000002.1"/>
</dbReference>
<dbReference type="InterPro" id="IPR010290">
    <property type="entry name" value="TM_effector"/>
</dbReference>
<keyword evidence="5 7" id="KW-1133">Transmembrane helix</keyword>
<keyword evidence="10" id="KW-1185">Reference proteome</keyword>
<dbReference type="Proteomes" id="UP000191905">
    <property type="component" value="Unassembled WGS sequence"/>
</dbReference>
<evidence type="ECO:0000313" key="10">
    <source>
        <dbReference type="Proteomes" id="UP000191905"/>
    </source>
</evidence>
<dbReference type="InterPro" id="IPR005829">
    <property type="entry name" value="Sugar_transporter_CS"/>
</dbReference>
<evidence type="ECO:0000256" key="2">
    <source>
        <dbReference type="ARBA" id="ARBA00022448"/>
    </source>
</evidence>
<name>A0A1V8RVD9_9HYPH</name>
<dbReference type="EMBL" id="MDET01000002">
    <property type="protein sequence ID" value="OQM77128.1"/>
    <property type="molecule type" value="Genomic_DNA"/>
</dbReference>
<comment type="caution">
    <text evidence="9">The sequence shown here is derived from an EMBL/GenBank/DDBJ whole genome shotgun (WGS) entry which is preliminary data.</text>
</comment>
<dbReference type="PROSITE" id="PS00216">
    <property type="entry name" value="SUGAR_TRANSPORT_1"/>
    <property type="match status" value="1"/>
</dbReference>
<evidence type="ECO:0000256" key="3">
    <source>
        <dbReference type="ARBA" id="ARBA00022475"/>
    </source>
</evidence>
<sequence>MQTDTLSSPDQRYAAFRHRSFLSYWLARFLANFATAIVSVAVGWQIYDMTHDPLDLGIVGLVQFLPALLLVLVTGAVADRFGRRFIMALAILVEALCAATLLLHSWRGGGPGLIFAVLGLFGVARAFFGPASSSLFANLVPAEDFANAIAWNSSAWQTATIVGPVVGGLLYGLGPEAAYGTATMLMLCSMMLILTIPRPARHSASERPTLQTLFAGFGYIWNEKVVLGAISLDLFAVLLSGATALLPVYARDILDLGPWGLGLLRAAPGIGAISVAVWLAGHPIRDHAGRIMLAFVGLFGVVTVLFGLSTVTWLSIIALVALGATDMFSVYIRETLIQLWTPDRLRGRVNAVNQVFVGASNELGEFRAGTMAAVIGTVPAVVVGGIGAIAVAGLWAVLFPQLRKVRHLNGRA</sequence>
<dbReference type="Gene3D" id="1.20.1250.20">
    <property type="entry name" value="MFS general substrate transporter like domains"/>
    <property type="match status" value="1"/>
</dbReference>
<proteinExistence type="predicted"/>
<dbReference type="InterPro" id="IPR036259">
    <property type="entry name" value="MFS_trans_sf"/>
</dbReference>
<feature type="transmembrane region" description="Helical" evidence="7">
    <location>
        <begin position="149"/>
        <end position="171"/>
    </location>
</feature>
<dbReference type="AlphaFoldDB" id="A0A1V8RVD9"/>
<feature type="transmembrane region" description="Helical" evidence="7">
    <location>
        <begin position="371"/>
        <end position="398"/>
    </location>
</feature>
<evidence type="ECO:0000256" key="1">
    <source>
        <dbReference type="ARBA" id="ARBA00004651"/>
    </source>
</evidence>
<feature type="transmembrane region" description="Helical" evidence="7">
    <location>
        <begin position="21"/>
        <end position="44"/>
    </location>
</feature>
<dbReference type="CDD" id="cd06173">
    <property type="entry name" value="MFS_MefA_like"/>
    <property type="match status" value="1"/>
</dbReference>
<protein>
    <submittedName>
        <fullName evidence="9">MFS transporter</fullName>
    </submittedName>
</protein>
<dbReference type="GO" id="GO:0022857">
    <property type="term" value="F:transmembrane transporter activity"/>
    <property type="evidence" value="ECO:0007669"/>
    <property type="project" value="InterPro"/>
</dbReference>
<evidence type="ECO:0000256" key="7">
    <source>
        <dbReference type="SAM" id="Phobius"/>
    </source>
</evidence>
<dbReference type="OrthoDB" id="7283966at2"/>
<dbReference type="GO" id="GO:0005886">
    <property type="term" value="C:plasma membrane"/>
    <property type="evidence" value="ECO:0007669"/>
    <property type="project" value="UniProtKB-SubCell"/>
</dbReference>
<feature type="transmembrane region" description="Helical" evidence="7">
    <location>
        <begin position="85"/>
        <end position="106"/>
    </location>
</feature>
<dbReference type="STRING" id="1873176.BFN67_10060"/>
<dbReference type="PANTHER" id="PTHR23513">
    <property type="entry name" value="INTEGRAL MEMBRANE EFFLUX PROTEIN-RELATED"/>
    <property type="match status" value="1"/>
</dbReference>
<comment type="subcellular location">
    <subcellularLocation>
        <location evidence="1">Cell membrane</location>
        <topology evidence="1">Multi-pass membrane protein</topology>
    </subcellularLocation>
</comment>
<feature type="transmembrane region" description="Helical" evidence="7">
    <location>
        <begin position="262"/>
        <end position="281"/>
    </location>
</feature>
<feature type="domain" description="Major facilitator superfamily (MFS) profile" evidence="8">
    <location>
        <begin position="20"/>
        <end position="403"/>
    </location>
</feature>